<protein>
    <submittedName>
        <fullName evidence="2">Uncharacterized protein</fullName>
    </submittedName>
</protein>
<reference evidence="2 3" key="1">
    <citation type="submission" date="2019-04" db="EMBL/GenBank/DDBJ databases">
        <title>Fungal friends and foes A comparative genomics study of 23 Aspergillus species from section Flavi.</title>
        <authorList>
            <consortium name="DOE Joint Genome Institute"/>
            <person name="Kjaerbolling I."/>
            <person name="Vesth T.C."/>
            <person name="Frisvad J.C."/>
            <person name="Nybo J.L."/>
            <person name="Theobald S."/>
            <person name="Kildgaard S."/>
            <person name="Petersen T.I."/>
            <person name="Kuo A."/>
            <person name="Sato A."/>
            <person name="Lyhne E.K."/>
            <person name="Kogle M.E."/>
            <person name="Wiebenga A."/>
            <person name="Kun R.S."/>
            <person name="Lubbers R.J."/>
            <person name="Makela M.R."/>
            <person name="Barry K."/>
            <person name="Chovatia M."/>
            <person name="Clum A."/>
            <person name="Daum C."/>
            <person name="Haridas S."/>
            <person name="He G."/>
            <person name="LaButti K."/>
            <person name="Lipzen A."/>
            <person name="Mondo S."/>
            <person name="Pangilinan J."/>
            <person name="Riley R."/>
            <person name="Salamov A."/>
            <person name="Simmons B.A."/>
            <person name="Magnuson J.K."/>
            <person name="Henrissat B."/>
            <person name="Mortensen U.H."/>
            <person name="Larsen T.O."/>
            <person name="De vries R.P."/>
            <person name="Grigoriev I.V."/>
            <person name="Machida M."/>
            <person name="Baker S.E."/>
            <person name="Andersen M.R."/>
        </authorList>
    </citation>
    <scope>NUCLEOTIDE SEQUENCE [LARGE SCALE GENOMIC DNA]</scope>
    <source>
        <strain evidence="2 3">CBS 117618</strain>
    </source>
</reference>
<dbReference type="EMBL" id="ML734956">
    <property type="protein sequence ID" value="KAB8207582.1"/>
    <property type="molecule type" value="Genomic_DNA"/>
</dbReference>
<keyword evidence="3" id="KW-1185">Reference proteome</keyword>
<evidence type="ECO:0000256" key="1">
    <source>
        <dbReference type="SAM" id="SignalP"/>
    </source>
</evidence>
<dbReference type="AlphaFoldDB" id="A0A5N6DR06"/>
<dbReference type="VEuPathDB" id="FungiDB:BDV34DRAFT_223488"/>
<organism evidence="2 3">
    <name type="scientific">Aspergillus parasiticus</name>
    <dbReference type="NCBI Taxonomy" id="5067"/>
    <lineage>
        <taxon>Eukaryota</taxon>
        <taxon>Fungi</taxon>
        <taxon>Dikarya</taxon>
        <taxon>Ascomycota</taxon>
        <taxon>Pezizomycotina</taxon>
        <taxon>Eurotiomycetes</taxon>
        <taxon>Eurotiomycetidae</taxon>
        <taxon>Eurotiales</taxon>
        <taxon>Aspergillaceae</taxon>
        <taxon>Aspergillus</taxon>
        <taxon>Aspergillus subgen. Circumdati</taxon>
    </lineage>
</organism>
<accession>A0A5N6DR06</accession>
<keyword evidence="1" id="KW-0732">Signal</keyword>
<name>A0A5N6DR06_ASPPA</name>
<dbReference type="Proteomes" id="UP000326532">
    <property type="component" value="Unassembled WGS sequence"/>
</dbReference>
<feature type="chain" id="PRO_5024927229" evidence="1">
    <location>
        <begin position="20"/>
        <end position="110"/>
    </location>
</feature>
<gene>
    <name evidence="2" type="ORF">BDV34DRAFT_223488</name>
</gene>
<sequence>MHYTQVLVSTLAALPAALTLDADLAYLYAGNYVQPIRSSYATACVPFNYPDPAEYISVNPRKLVGVDIVCDLYDNPFCRGSPAVPNVRGQKNLEGDDIVAGRCYIRPIDM</sequence>
<proteinExistence type="predicted"/>
<dbReference type="OMA" id="ACVPFNY"/>
<evidence type="ECO:0000313" key="3">
    <source>
        <dbReference type="Proteomes" id="UP000326532"/>
    </source>
</evidence>
<feature type="signal peptide" evidence="1">
    <location>
        <begin position="1"/>
        <end position="19"/>
    </location>
</feature>
<evidence type="ECO:0000313" key="2">
    <source>
        <dbReference type="EMBL" id="KAB8207582.1"/>
    </source>
</evidence>